<evidence type="ECO:0008006" key="6">
    <source>
        <dbReference type="Google" id="ProtNLM"/>
    </source>
</evidence>
<dbReference type="Proteomes" id="UP001500298">
    <property type="component" value="Unassembled WGS sequence"/>
</dbReference>
<evidence type="ECO:0000313" key="5">
    <source>
        <dbReference type="Proteomes" id="UP001500298"/>
    </source>
</evidence>
<comment type="caution">
    <text evidence="4">The sequence shown here is derived from an EMBL/GenBank/DDBJ whole genome shotgun (WGS) entry which is preliminary data.</text>
</comment>
<keyword evidence="1" id="KW-0677">Repeat</keyword>
<reference evidence="5" key="1">
    <citation type="journal article" date="2019" name="Int. J. Syst. Evol. Microbiol.">
        <title>The Global Catalogue of Microorganisms (GCM) 10K type strain sequencing project: providing services to taxonomists for standard genome sequencing and annotation.</title>
        <authorList>
            <consortium name="The Broad Institute Genomics Platform"/>
            <consortium name="The Broad Institute Genome Sequencing Center for Infectious Disease"/>
            <person name="Wu L."/>
            <person name="Ma J."/>
        </authorList>
    </citation>
    <scope>NUCLEOTIDE SEQUENCE [LARGE SCALE GENOMIC DNA]</scope>
    <source>
        <strain evidence="5">JCM 18326</strain>
    </source>
</reference>
<organism evidence="4 5">
    <name type="scientific">Algivirga pacifica</name>
    <dbReference type="NCBI Taxonomy" id="1162670"/>
    <lineage>
        <taxon>Bacteria</taxon>
        <taxon>Pseudomonadati</taxon>
        <taxon>Bacteroidota</taxon>
        <taxon>Cytophagia</taxon>
        <taxon>Cytophagales</taxon>
        <taxon>Flammeovirgaceae</taxon>
        <taxon>Algivirga</taxon>
    </lineage>
</organism>
<dbReference type="Pfam" id="PF13432">
    <property type="entry name" value="TPR_16"/>
    <property type="match status" value="1"/>
</dbReference>
<dbReference type="Pfam" id="PF13414">
    <property type="entry name" value="TPR_11"/>
    <property type="match status" value="1"/>
</dbReference>
<dbReference type="PANTHER" id="PTHR44858:SF1">
    <property type="entry name" value="UDP-N-ACETYLGLUCOSAMINE--PEPTIDE N-ACETYLGLUCOSAMINYLTRANSFERASE SPINDLY-RELATED"/>
    <property type="match status" value="1"/>
</dbReference>
<dbReference type="SMART" id="SM00028">
    <property type="entry name" value="TPR"/>
    <property type="match status" value="5"/>
</dbReference>
<dbReference type="EMBL" id="BAABJX010000001">
    <property type="protein sequence ID" value="GAA4819856.1"/>
    <property type="molecule type" value="Genomic_DNA"/>
</dbReference>
<evidence type="ECO:0000313" key="4">
    <source>
        <dbReference type="EMBL" id="GAA4819856.1"/>
    </source>
</evidence>
<gene>
    <name evidence="4" type="ORF">GCM10023331_00300</name>
</gene>
<feature type="repeat" description="TPR" evidence="3">
    <location>
        <begin position="36"/>
        <end position="69"/>
    </location>
</feature>
<keyword evidence="2 3" id="KW-0802">TPR repeat</keyword>
<keyword evidence="5" id="KW-1185">Reference proteome</keyword>
<dbReference type="InterPro" id="IPR011990">
    <property type="entry name" value="TPR-like_helical_dom_sf"/>
</dbReference>
<feature type="repeat" description="TPR" evidence="3">
    <location>
        <begin position="70"/>
        <end position="103"/>
    </location>
</feature>
<dbReference type="Pfam" id="PF13181">
    <property type="entry name" value="TPR_8"/>
    <property type="match status" value="1"/>
</dbReference>
<proteinExistence type="predicted"/>
<dbReference type="RefSeq" id="WP_345368377.1">
    <property type="nucleotide sequence ID" value="NZ_BAABJX010000001.1"/>
</dbReference>
<dbReference type="SUPFAM" id="SSF48452">
    <property type="entry name" value="TPR-like"/>
    <property type="match status" value="1"/>
</dbReference>
<accession>A0ABP9CWA6</accession>
<dbReference type="InterPro" id="IPR019734">
    <property type="entry name" value="TPR_rpt"/>
</dbReference>
<evidence type="ECO:0000256" key="2">
    <source>
        <dbReference type="ARBA" id="ARBA00022803"/>
    </source>
</evidence>
<dbReference type="PROSITE" id="PS50005">
    <property type="entry name" value="TPR"/>
    <property type="match status" value="4"/>
</dbReference>
<dbReference type="PANTHER" id="PTHR44858">
    <property type="entry name" value="TETRATRICOPEPTIDE REPEAT PROTEIN 6"/>
    <property type="match status" value="1"/>
</dbReference>
<dbReference type="InterPro" id="IPR050498">
    <property type="entry name" value="Ycf3"/>
</dbReference>
<feature type="repeat" description="TPR" evidence="3">
    <location>
        <begin position="2"/>
        <end position="35"/>
    </location>
</feature>
<feature type="repeat" description="TPR" evidence="3">
    <location>
        <begin position="104"/>
        <end position="137"/>
    </location>
</feature>
<protein>
    <recommendedName>
        <fullName evidence="6">Tetratricopeptide repeat-containing protein</fullName>
    </recommendedName>
</protein>
<evidence type="ECO:0000256" key="1">
    <source>
        <dbReference type="ARBA" id="ARBA00022737"/>
    </source>
</evidence>
<dbReference type="Gene3D" id="1.25.40.10">
    <property type="entry name" value="Tetratricopeptide repeat domain"/>
    <property type="match status" value="2"/>
</dbReference>
<name>A0ABP9CWA6_9BACT</name>
<sequence>MEQAAYKKALQYIEQGNYTLAIKEFDKSLEASPHHFEAYYNRSAAKYKVQDLAGALQDIDKALELVPDNADAWSHRGIVQHMSGNSQAAIKDFDKAQQLEPENAYRYSSRAFIKAAMKDVKGAVADYEQALKLDPEDAIAHNNLGLLEEQAGKIEAAKKRFQKADDLAGIQHKDQEFERPDMDELIKEWKKEQAEAEAASTPAADQTVAHTIKTEAVAIRPKHYWQIIKGVFSQKELWSEFVGFVKNGFQLKEEDKIEK</sequence>
<evidence type="ECO:0000256" key="3">
    <source>
        <dbReference type="PROSITE-ProRule" id="PRU00339"/>
    </source>
</evidence>